<keyword evidence="5 8" id="KW-0067">ATP-binding</keyword>
<sequence>MTVHARFSSGLLQRIWHFSELPQTPVSLRQMCQFGPQPDPGVLFKASCFLVGELQVRLARRIKELGAFPYGLNKMEDIIQIRDWYVQSFKDLHDFSHDLKTRNGRLYQMLYGDMQPEMLEEKELLRNVVQLLYNESELKSPKEGQMALPKKARKYYSTLPSHIGYKNDMDEDQFYKFWPKDVLMFNQDYFKVLNKIKRRHDATVITMAKGLFKWKRTLQQNVIDASVQDYLDRFYMSRIGIRMLIGQHLALLQQGKQQQHSTSAEDHELDKDYVGIICTKTSITELANDAIDRARYICAEHYGLYEAPKVELLSFPLRKSTTKGNQPKELSQDIEFMYVPGHLMHMLFETLKNALRATVEKILQENPDTKDKDSLVYPVVKVVISEGLEDLTVKISDEGGGIARSNLPLVWTYLYTTMPTDEQARLIEEDSLTYNCRAPIAGFGYGLALSRLYSRYFGGDLKLISMEGFGTDVYLHLNRLSTSSEPLQ</sequence>
<dbReference type="SUPFAM" id="SSF69012">
    <property type="entry name" value="alpha-ketoacid dehydrogenase kinase, N-terminal domain"/>
    <property type="match status" value="1"/>
</dbReference>
<dbReference type="eggNOG" id="KOG0787">
    <property type="taxonomic scope" value="Eukaryota"/>
</dbReference>
<dbReference type="HOGENOM" id="CLU_023861_5_1_1"/>
<dbReference type="OMA" id="NEMPSIC"/>
<dbReference type="EMBL" id="CP002498">
    <property type="protein sequence ID" value="AET38226.1"/>
    <property type="molecule type" value="Genomic_DNA"/>
</dbReference>
<keyword evidence="11" id="KW-1185">Reference proteome</keyword>
<dbReference type="InterPro" id="IPR005467">
    <property type="entry name" value="His_kinase_dom"/>
</dbReference>
<keyword evidence="3 8" id="KW-0547">Nucleotide-binding</keyword>
<evidence type="ECO:0000259" key="9">
    <source>
        <dbReference type="PROSITE" id="PS50109"/>
    </source>
</evidence>
<evidence type="ECO:0000256" key="7">
    <source>
        <dbReference type="ARBA" id="ARBA00048201"/>
    </source>
</evidence>
<keyword evidence="2 8" id="KW-0808">Transferase</keyword>
<comment type="catalytic activity">
    <reaction evidence="7">
        <text>L-seryl-[pyruvate dehydrogenase E1 alpha subunit] + ATP = O-phospho-L-seryl-[pyruvate dehydrogenase E1 alpha subunit] + ADP + H(+)</text>
        <dbReference type="Rhea" id="RHEA:23052"/>
        <dbReference type="Rhea" id="RHEA-COMP:13689"/>
        <dbReference type="Rhea" id="RHEA-COMP:13690"/>
        <dbReference type="ChEBI" id="CHEBI:15378"/>
        <dbReference type="ChEBI" id="CHEBI:29999"/>
        <dbReference type="ChEBI" id="CHEBI:30616"/>
        <dbReference type="ChEBI" id="CHEBI:83421"/>
        <dbReference type="ChEBI" id="CHEBI:456216"/>
        <dbReference type="EC" id="2.7.11.2"/>
    </reaction>
</comment>
<dbReference type="CDD" id="cd16929">
    <property type="entry name" value="HATPase_PDK-like"/>
    <property type="match status" value="1"/>
</dbReference>
<reference evidence="11" key="1">
    <citation type="journal article" date="2012" name="G3 (Bethesda)">
        <title>Pichia sorbitophila, an interspecies yeast hybrid reveals early steps of genome resolution following polyploidization.</title>
        <authorList>
            <person name="Leh Louis V."/>
            <person name="Despons L."/>
            <person name="Friedrich A."/>
            <person name="Martin T."/>
            <person name="Durrens P."/>
            <person name="Casaregola S."/>
            <person name="Neuveglise C."/>
            <person name="Fairhead C."/>
            <person name="Marck C."/>
            <person name="Cruz J.A."/>
            <person name="Straub M.L."/>
            <person name="Kugler V."/>
            <person name="Sacerdot C."/>
            <person name="Uzunov Z."/>
            <person name="Thierry A."/>
            <person name="Weiss S."/>
            <person name="Bleykasten C."/>
            <person name="De Montigny J."/>
            <person name="Jacques N."/>
            <person name="Jung P."/>
            <person name="Lemaire M."/>
            <person name="Mallet S."/>
            <person name="Morel G."/>
            <person name="Richard G.F."/>
            <person name="Sarkar A."/>
            <person name="Savel G."/>
            <person name="Schacherer J."/>
            <person name="Seret M.L."/>
            <person name="Talla E."/>
            <person name="Samson G."/>
            <person name="Jubin C."/>
            <person name="Poulain J."/>
            <person name="Vacherie B."/>
            <person name="Barbe V."/>
            <person name="Pelletier E."/>
            <person name="Sherman D.J."/>
            <person name="Westhof E."/>
            <person name="Weissenbach J."/>
            <person name="Baret P.V."/>
            <person name="Wincker P."/>
            <person name="Gaillardin C."/>
            <person name="Dujon B."/>
            <person name="Souciet J.L."/>
        </authorList>
    </citation>
    <scope>NUCLEOTIDE SEQUENCE [LARGE SCALE GENOMIC DNA]</scope>
    <source>
        <strain evidence="11">CBS 270.75 / DBVPG 7215 / KCTC 17166 / NRRL Y-17582</strain>
    </source>
</reference>
<organism evidence="10 11">
    <name type="scientific">Eremothecium cymbalariae (strain CBS 270.75 / DBVPG 7215 / KCTC 17166 / NRRL Y-17582)</name>
    <name type="common">Yeast</name>
    <dbReference type="NCBI Taxonomy" id="931890"/>
    <lineage>
        <taxon>Eukaryota</taxon>
        <taxon>Fungi</taxon>
        <taxon>Dikarya</taxon>
        <taxon>Ascomycota</taxon>
        <taxon>Saccharomycotina</taxon>
        <taxon>Saccharomycetes</taxon>
        <taxon>Saccharomycetales</taxon>
        <taxon>Saccharomycetaceae</taxon>
        <taxon>Eremothecium</taxon>
    </lineage>
</organism>
<comment type="subcellular location">
    <subcellularLocation>
        <location evidence="8">Mitochondrion matrix</location>
    </subcellularLocation>
</comment>
<evidence type="ECO:0000256" key="3">
    <source>
        <dbReference type="ARBA" id="ARBA00022741"/>
    </source>
</evidence>
<dbReference type="PANTHER" id="PTHR11947">
    <property type="entry name" value="PYRUVATE DEHYDROGENASE KINASE"/>
    <property type="match status" value="1"/>
</dbReference>
<dbReference type="SMART" id="SM00387">
    <property type="entry name" value="HATPase_c"/>
    <property type="match status" value="1"/>
</dbReference>
<keyword evidence="6 8" id="KW-0496">Mitochondrion</keyword>
<dbReference type="PROSITE" id="PS50109">
    <property type="entry name" value="HIS_KIN"/>
    <property type="match status" value="1"/>
</dbReference>
<dbReference type="GO" id="GO:0004740">
    <property type="term" value="F:pyruvate dehydrogenase (acetyl-transferring) kinase activity"/>
    <property type="evidence" value="ECO:0007669"/>
    <property type="project" value="UniProtKB-EC"/>
</dbReference>
<evidence type="ECO:0000313" key="11">
    <source>
        <dbReference type="Proteomes" id="UP000006790"/>
    </source>
</evidence>
<evidence type="ECO:0000256" key="6">
    <source>
        <dbReference type="ARBA" id="ARBA00023128"/>
    </source>
</evidence>
<dbReference type="Proteomes" id="UP000006790">
    <property type="component" value="Chromosome 2"/>
</dbReference>
<evidence type="ECO:0000256" key="4">
    <source>
        <dbReference type="ARBA" id="ARBA00022777"/>
    </source>
</evidence>
<dbReference type="GeneID" id="11471892"/>
<dbReference type="GO" id="GO:0005524">
    <property type="term" value="F:ATP binding"/>
    <property type="evidence" value="ECO:0007669"/>
    <property type="project" value="UniProtKB-UniRule"/>
</dbReference>
<feature type="domain" description="Histidine kinase" evidence="9">
    <location>
        <begin position="343"/>
        <end position="481"/>
    </location>
</feature>
<evidence type="ECO:0000256" key="8">
    <source>
        <dbReference type="RuleBase" id="RU366032"/>
    </source>
</evidence>
<dbReference type="PANTHER" id="PTHR11947:SF3">
    <property type="entry name" value="[PYRUVATE DEHYDROGENASE (ACETYL-TRANSFERRING)] KINASE, MITOCHONDRIAL"/>
    <property type="match status" value="1"/>
</dbReference>
<dbReference type="SUPFAM" id="SSF55874">
    <property type="entry name" value="ATPase domain of HSP90 chaperone/DNA topoisomerase II/histidine kinase"/>
    <property type="match status" value="1"/>
</dbReference>
<dbReference type="AlphaFoldDB" id="G8JPW8"/>
<dbReference type="Pfam" id="PF10436">
    <property type="entry name" value="BCDHK_Adom3"/>
    <property type="match status" value="1"/>
</dbReference>
<name>G8JPW8_ERECY</name>
<accession>G8JPW8</accession>
<gene>
    <name evidence="10" type="ordered locus">Ecym_2505</name>
</gene>
<protein>
    <recommendedName>
        <fullName evidence="8">Protein-serine/threonine kinase</fullName>
        <ecNumber evidence="8">2.7.11.-</ecNumber>
    </recommendedName>
</protein>
<dbReference type="GO" id="GO:0010906">
    <property type="term" value="P:regulation of glucose metabolic process"/>
    <property type="evidence" value="ECO:0007669"/>
    <property type="project" value="TreeGrafter"/>
</dbReference>
<dbReference type="InterPro" id="IPR036784">
    <property type="entry name" value="AK/P_DHK_N_sf"/>
</dbReference>
<evidence type="ECO:0000256" key="1">
    <source>
        <dbReference type="ARBA" id="ARBA00006155"/>
    </source>
</evidence>
<dbReference type="OrthoDB" id="241648at2759"/>
<dbReference type="STRING" id="931890.G8JPW8"/>
<evidence type="ECO:0000256" key="2">
    <source>
        <dbReference type="ARBA" id="ARBA00022679"/>
    </source>
</evidence>
<comment type="similarity">
    <text evidence="1 8">Belongs to the PDK/BCKDK protein kinase family.</text>
</comment>
<dbReference type="InterPro" id="IPR018955">
    <property type="entry name" value="BCDHK/PDK_N"/>
</dbReference>
<dbReference type="RefSeq" id="XP_003645043.1">
    <property type="nucleotide sequence ID" value="XM_003644995.1"/>
</dbReference>
<keyword evidence="4 8" id="KW-0418">Kinase</keyword>
<dbReference type="Gene3D" id="1.20.140.20">
    <property type="entry name" value="Alpha-ketoacid/pyruvate dehydrogenase kinase, N-terminal domain"/>
    <property type="match status" value="1"/>
</dbReference>
<dbReference type="KEGG" id="erc:Ecym_2505"/>
<proteinExistence type="inferred from homology"/>
<dbReference type="InterPro" id="IPR036890">
    <property type="entry name" value="HATPase_C_sf"/>
</dbReference>
<dbReference type="InterPro" id="IPR039028">
    <property type="entry name" value="BCKD/PDK"/>
</dbReference>
<dbReference type="InterPro" id="IPR003594">
    <property type="entry name" value="HATPase_dom"/>
</dbReference>
<dbReference type="Pfam" id="PF02518">
    <property type="entry name" value="HATPase_c"/>
    <property type="match status" value="1"/>
</dbReference>
<dbReference type="InParanoid" id="G8JPW8"/>
<dbReference type="EC" id="2.7.11.-" evidence="8"/>
<evidence type="ECO:0000313" key="10">
    <source>
        <dbReference type="EMBL" id="AET38226.1"/>
    </source>
</evidence>
<dbReference type="GO" id="GO:0005759">
    <property type="term" value="C:mitochondrial matrix"/>
    <property type="evidence" value="ECO:0007669"/>
    <property type="project" value="UniProtKB-SubCell"/>
</dbReference>
<dbReference type="Gene3D" id="3.30.565.10">
    <property type="entry name" value="Histidine kinase-like ATPase, C-terminal domain"/>
    <property type="match status" value="1"/>
</dbReference>
<evidence type="ECO:0000256" key="5">
    <source>
        <dbReference type="ARBA" id="ARBA00022840"/>
    </source>
</evidence>